<dbReference type="InterPro" id="IPR000477">
    <property type="entry name" value="RT_dom"/>
</dbReference>
<name>A0A183UZF0_TOXCA</name>
<evidence type="ECO:0000259" key="1">
    <source>
        <dbReference type="PROSITE" id="PS50878"/>
    </source>
</evidence>
<feature type="domain" description="Reverse transcriptase" evidence="1">
    <location>
        <begin position="1"/>
        <end position="118"/>
    </location>
</feature>
<dbReference type="Proteomes" id="UP000050794">
    <property type="component" value="Unassembled WGS sequence"/>
</dbReference>
<dbReference type="PROSITE" id="PS50878">
    <property type="entry name" value="RT_POL"/>
    <property type="match status" value="1"/>
</dbReference>
<gene>
    <name evidence="2" type="ORF">TCNE_LOCUS13870</name>
</gene>
<evidence type="ECO:0000313" key="4">
    <source>
        <dbReference type="WBParaSite" id="TCNE_0001387001-mRNA-1"/>
    </source>
</evidence>
<organism evidence="3 4">
    <name type="scientific">Toxocara canis</name>
    <name type="common">Canine roundworm</name>
    <dbReference type="NCBI Taxonomy" id="6265"/>
    <lineage>
        <taxon>Eukaryota</taxon>
        <taxon>Metazoa</taxon>
        <taxon>Ecdysozoa</taxon>
        <taxon>Nematoda</taxon>
        <taxon>Chromadorea</taxon>
        <taxon>Rhabditida</taxon>
        <taxon>Spirurina</taxon>
        <taxon>Ascaridomorpha</taxon>
        <taxon>Ascaridoidea</taxon>
        <taxon>Toxocaridae</taxon>
        <taxon>Toxocara</taxon>
    </lineage>
</organism>
<dbReference type="AlphaFoldDB" id="A0A183UZF0"/>
<protein>
    <submittedName>
        <fullName evidence="4">Reverse transcriptase domain-containing protein</fullName>
    </submittedName>
</protein>
<proteinExistence type="predicted"/>
<reference evidence="2 3" key="2">
    <citation type="submission" date="2018-11" db="EMBL/GenBank/DDBJ databases">
        <authorList>
            <consortium name="Pathogen Informatics"/>
        </authorList>
    </citation>
    <scope>NUCLEOTIDE SEQUENCE [LARGE SCALE GENOMIC DNA]</scope>
</reference>
<sequence>MENSNLTYVVQLGIQEAYDTANIHILQKTIDRVNPDKKRAKLLQSYMLRKKVRTLGEDGIVKAKQVLIGIVQGVTFPAVPSAFVISGVGEVQTHGKIMLFADDVQLQHTHEEREKPKM</sequence>
<reference evidence="4" key="1">
    <citation type="submission" date="2016-06" db="UniProtKB">
        <authorList>
            <consortium name="WormBaseParasite"/>
        </authorList>
    </citation>
    <scope>IDENTIFICATION</scope>
</reference>
<dbReference type="WBParaSite" id="TCNE_0001387001-mRNA-1">
    <property type="protein sequence ID" value="TCNE_0001387001-mRNA-1"/>
    <property type="gene ID" value="TCNE_0001387001"/>
</dbReference>
<keyword evidence="3" id="KW-1185">Reference proteome</keyword>
<accession>A0A183UZF0</accession>
<evidence type="ECO:0000313" key="3">
    <source>
        <dbReference type="Proteomes" id="UP000050794"/>
    </source>
</evidence>
<evidence type="ECO:0000313" key="2">
    <source>
        <dbReference type="EMBL" id="VDM45191.1"/>
    </source>
</evidence>
<dbReference type="EMBL" id="UYWY01021938">
    <property type="protein sequence ID" value="VDM45191.1"/>
    <property type="molecule type" value="Genomic_DNA"/>
</dbReference>